<protein>
    <submittedName>
        <fullName evidence="2">Uncharacterized protein</fullName>
    </submittedName>
</protein>
<accession>A0A8J1UEV5</accession>
<reference evidence="2" key="1">
    <citation type="submission" date="2022-03" db="EMBL/GenBank/DDBJ databases">
        <authorList>
            <person name="Martin C."/>
        </authorList>
    </citation>
    <scope>NUCLEOTIDE SEQUENCE</scope>
</reference>
<sequence>AGRKRRDTCAALSNTIDGCTNSGVSSNNSVGFEFEFTECSTATVTSVSPNSGTSYTSITITGTGFGPEICQNDIMIGSQPCTISAASETSLTCNLDHGAVQQVGVAYPVTVTVNNRGEAANMIGATLDRSFALLPEVTSVSPSSGSTAGGTVVTISGSGFSAAFEDTSVSINGIDCAVEDVTYTTVTCITSPSIATSGDVVVAVGQFMSTCEGTCIYAYSDADTPTVSGISPNTVSGNSTAVIISGTNFGTNAGDVQIKAGMQECTITDITDTSISCAFGYVTVGEQSFSLNIVDKGKAVTSVSSLTSEAVVDSLSPNQGSVNGGTLITIQGNGFDDSSTLVTIDGAECELVTVTLAQVQTIFMHSFNKF</sequence>
<keyword evidence="3" id="KW-1185">Reference proteome</keyword>
<evidence type="ECO:0000256" key="1">
    <source>
        <dbReference type="ARBA" id="ARBA00022729"/>
    </source>
</evidence>
<dbReference type="Pfam" id="PF01833">
    <property type="entry name" value="TIG"/>
    <property type="match status" value="4"/>
</dbReference>
<dbReference type="EMBL" id="CAIIXF020000223">
    <property type="protein sequence ID" value="CAH1803034.1"/>
    <property type="molecule type" value="Genomic_DNA"/>
</dbReference>
<gene>
    <name evidence="2" type="ORF">OFUS_LOCUS26663</name>
</gene>
<dbReference type="InterPro" id="IPR002909">
    <property type="entry name" value="IPT_dom"/>
</dbReference>
<organism evidence="2 3">
    <name type="scientific">Owenia fusiformis</name>
    <name type="common">Polychaete worm</name>
    <dbReference type="NCBI Taxonomy" id="6347"/>
    <lineage>
        <taxon>Eukaryota</taxon>
        <taxon>Metazoa</taxon>
        <taxon>Spiralia</taxon>
        <taxon>Lophotrochozoa</taxon>
        <taxon>Annelida</taxon>
        <taxon>Polychaeta</taxon>
        <taxon>Sedentaria</taxon>
        <taxon>Canalipalpata</taxon>
        <taxon>Sabellida</taxon>
        <taxon>Oweniida</taxon>
        <taxon>Oweniidae</taxon>
        <taxon>Owenia</taxon>
    </lineage>
</organism>
<dbReference type="InterPro" id="IPR052387">
    <property type="entry name" value="Fibrocystin"/>
</dbReference>
<feature type="non-terminal residue" evidence="2">
    <location>
        <position position="1"/>
    </location>
</feature>
<dbReference type="Gene3D" id="2.60.40.10">
    <property type="entry name" value="Immunoglobulins"/>
    <property type="match status" value="4"/>
</dbReference>
<dbReference type="InterPro" id="IPR013783">
    <property type="entry name" value="Ig-like_fold"/>
</dbReference>
<dbReference type="AlphaFoldDB" id="A0A8J1UEV5"/>
<comment type="caution">
    <text evidence="2">The sequence shown here is derived from an EMBL/GenBank/DDBJ whole genome shotgun (WGS) entry which is preliminary data.</text>
</comment>
<dbReference type="SMART" id="SM00429">
    <property type="entry name" value="IPT"/>
    <property type="match status" value="3"/>
</dbReference>
<evidence type="ECO:0000313" key="2">
    <source>
        <dbReference type="EMBL" id="CAH1803034.1"/>
    </source>
</evidence>
<evidence type="ECO:0000313" key="3">
    <source>
        <dbReference type="Proteomes" id="UP000749559"/>
    </source>
</evidence>
<dbReference type="CDD" id="cd00603">
    <property type="entry name" value="IPT_PCSR"/>
    <property type="match status" value="4"/>
</dbReference>
<dbReference type="OrthoDB" id="6161430at2759"/>
<name>A0A8J1UEV5_OWEFU</name>
<proteinExistence type="predicted"/>
<dbReference type="Proteomes" id="UP000749559">
    <property type="component" value="Unassembled WGS sequence"/>
</dbReference>
<dbReference type="PANTHER" id="PTHR46769">
    <property type="entry name" value="POLYCYSTIC KIDNEY AND HEPATIC DISEASE 1 (AUTOSOMAL RECESSIVE)-LIKE 1"/>
    <property type="match status" value="1"/>
</dbReference>
<dbReference type="InterPro" id="IPR014756">
    <property type="entry name" value="Ig_E-set"/>
</dbReference>
<keyword evidence="1" id="KW-0732">Signal</keyword>
<dbReference type="SUPFAM" id="SSF81296">
    <property type="entry name" value="E set domains"/>
    <property type="match status" value="4"/>
</dbReference>
<dbReference type="PANTHER" id="PTHR46769:SF2">
    <property type="entry name" value="FIBROCYSTIN-L ISOFORM 2 PRECURSOR-RELATED"/>
    <property type="match status" value="1"/>
</dbReference>